<keyword evidence="2" id="KW-1185">Reference proteome</keyword>
<name>A0A811NJ03_9POAL</name>
<evidence type="ECO:0000313" key="1">
    <source>
        <dbReference type="EMBL" id="CAD6221651.1"/>
    </source>
</evidence>
<dbReference type="Proteomes" id="UP000604825">
    <property type="component" value="Unassembled WGS sequence"/>
</dbReference>
<organism evidence="1 2">
    <name type="scientific">Miscanthus lutarioriparius</name>
    <dbReference type="NCBI Taxonomy" id="422564"/>
    <lineage>
        <taxon>Eukaryota</taxon>
        <taxon>Viridiplantae</taxon>
        <taxon>Streptophyta</taxon>
        <taxon>Embryophyta</taxon>
        <taxon>Tracheophyta</taxon>
        <taxon>Spermatophyta</taxon>
        <taxon>Magnoliopsida</taxon>
        <taxon>Liliopsida</taxon>
        <taxon>Poales</taxon>
        <taxon>Poaceae</taxon>
        <taxon>PACMAD clade</taxon>
        <taxon>Panicoideae</taxon>
        <taxon>Andropogonodae</taxon>
        <taxon>Andropogoneae</taxon>
        <taxon>Saccharinae</taxon>
        <taxon>Miscanthus</taxon>
    </lineage>
</organism>
<dbReference type="EMBL" id="CAJGYO010000003">
    <property type="protein sequence ID" value="CAD6221651.1"/>
    <property type="molecule type" value="Genomic_DNA"/>
</dbReference>
<evidence type="ECO:0008006" key="3">
    <source>
        <dbReference type="Google" id="ProtNLM"/>
    </source>
</evidence>
<dbReference type="Gene3D" id="3.40.50.300">
    <property type="entry name" value="P-loop containing nucleotide triphosphate hydrolases"/>
    <property type="match status" value="1"/>
</dbReference>
<protein>
    <recommendedName>
        <fullName evidence="3">NB-ARC domain-containing protein</fullName>
    </recommendedName>
</protein>
<dbReference type="PANTHER" id="PTHR33377:SF92">
    <property type="entry name" value="NB-ARC DOMAIN-CONTAINING PROTEIN"/>
    <property type="match status" value="1"/>
</dbReference>
<comment type="caution">
    <text evidence="1">The sequence shown here is derived from an EMBL/GenBank/DDBJ whole genome shotgun (WGS) entry which is preliminary data.</text>
</comment>
<sequence length="493" mass="57503">METFLSAVLGELISRSINFIINKWSTQLKLNMEESLQRALLRAQVIIEEAMGRQITNQAMLLQLGMLRDAMHRGYYALDAFRYQPHYGEDGNDPAAWRFMPLSKVPSAKDPYFSSRTIQFQEQLREALDRLSSMIVDLNELVMFLMSYPRLYRQPYSMHILLGNCMFGRQMETELVINFLLHTKPHSSEELDVLPVVGPVGVGKSTLIAHVCKDERVCDYFSEILWLHNRDFMDGELTFRQGCAMNRRNCLSNLKKGKRLLVVIELYGNLCEDAWNRFYLASKQRFPSGSKIIVNSCSDKIVKFGTTPALTLEYMSLEAYWYFFKTLTFGSMDPETRPRFAQLAMEIARLQNRSIHSAYITSYLLRDNFNLHFWCKVLIFMRGFIQKHISKFGVHPFDLLNQNKPVLHGRMASPSEDFMICHRYHRFPDEEVPEIRVQDVLYGSIKKHGKFEVLVWRSQIPPYYSYVDACEIRERKITGAKRKHCMKDGATFC</sequence>
<dbReference type="SUPFAM" id="SSF52540">
    <property type="entry name" value="P-loop containing nucleoside triphosphate hydrolases"/>
    <property type="match status" value="1"/>
</dbReference>
<proteinExistence type="predicted"/>
<dbReference type="AlphaFoldDB" id="A0A811NJ03"/>
<gene>
    <name evidence="1" type="ORF">NCGR_LOCUS14888</name>
</gene>
<reference evidence="1" key="1">
    <citation type="submission" date="2020-10" db="EMBL/GenBank/DDBJ databases">
        <authorList>
            <person name="Han B."/>
            <person name="Lu T."/>
            <person name="Zhao Q."/>
            <person name="Huang X."/>
            <person name="Zhao Y."/>
        </authorList>
    </citation>
    <scope>NUCLEOTIDE SEQUENCE</scope>
</reference>
<dbReference type="PANTHER" id="PTHR33377">
    <property type="entry name" value="OS10G0134700 PROTEIN-RELATED"/>
    <property type="match status" value="1"/>
</dbReference>
<dbReference type="OrthoDB" id="649712at2759"/>
<dbReference type="InterPro" id="IPR027417">
    <property type="entry name" value="P-loop_NTPase"/>
</dbReference>
<evidence type="ECO:0000313" key="2">
    <source>
        <dbReference type="Proteomes" id="UP000604825"/>
    </source>
</evidence>
<accession>A0A811NJ03</accession>